<evidence type="ECO:0000313" key="1">
    <source>
        <dbReference type="EMBL" id="RRQ47787.1"/>
    </source>
</evidence>
<reference evidence="2" key="1">
    <citation type="submission" date="2018-12" db="EMBL/GenBank/DDBJ databases">
        <title>Maribacter lutimaris sp. nov., isolated from marine sediment.</title>
        <authorList>
            <person name="Kim K.K."/>
        </authorList>
    </citation>
    <scope>NUCLEOTIDE SEQUENCE [LARGE SCALE GENOMIC DNA]</scope>
    <source>
        <strain evidence="2">PoM-212</strain>
    </source>
</reference>
<gene>
    <name evidence="1" type="ORF">DZC72_15590</name>
</gene>
<dbReference type="AlphaFoldDB" id="A0A426RFL5"/>
<protein>
    <recommendedName>
        <fullName evidence="3">Carboxypeptidase-like regulatory domain-containing protein</fullName>
    </recommendedName>
</protein>
<dbReference type="PROSITE" id="PS50007">
    <property type="entry name" value="PIPLC_X_DOMAIN"/>
    <property type="match status" value="1"/>
</dbReference>
<accession>A0A426RFL5</accession>
<evidence type="ECO:0000313" key="2">
    <source>
        <dbReference type="Proteomes" id="UP000286990"/>
    </source>
</evidence>
<keyword evidence="2" id="KW-1185">Reference proteome</keyword>
<dbReference type="Proteomes" id="UP000286990">
    <property type="component" value="Unassembled WGS sequence"/>
</dbReference>
<comment type="caution">
    <text evidence="1">The sequence shown here is derived from an EMBL/GenBank/DDBJ whole genome shotgun (WGS) entry which is preliminary data.</text>
</comment>
<dbReference type="EMBL" id="QUSX01000003">
    <property type="protein sequence ID" value="RRQ47787.1"/>
    <property type="molecule type" value="Genomic_DNA"/>
</dbReference>
<name>A0A426RFL5_9FLAO</name>
<sequence length="391" mass="45069">MGTMGKYLLLTFCLYGVVVHGQSEVGGVIMDADEKIPLEFVHIFNRKHSTISNTDGRFLLRTSLDTILFFRNGYEKKELTRASLKDTIYLEKNVVALDEVVVTNAKKILQKIKDSINSNYLLTPHTETFFIRALLRKNDTLVRLQDMTGTLLRKTSIYGNGLEMEKKDYQVQLAEMRQLGIVRDVYGVNFELPSLYNIFGEFMRLNAMGPEFDVIEKPYENSEEIRVEFNSLPTEDGSSATGHYIINEEDNAILSFELFLKGAQKTSKTDLEKYTHVLKGGSSMYFKEDVEKGLYYLHRAKRTFSLEVKTEKHPKPDVYEMEITLYTPESFGNEKIKSNVNEHKDIFMLKHPYNEAYWQEQSWLPVTEEIKEFIQTIGKGTSGLKTKGNMN</sequence>
<evidence type="ECO:0008006" key="3">
    <source>
        <dbReference type="Google" id="ProtNLM"/>
    </source>
</evidence>
<proteinExistence type="predicted"/>
<organism evidence="1 2">
    <name type="scientific">Maribacter algicola</name>
    <dbReference type="NCBI Taxonomy" id="2498892"/>
    <lineage>
        <taxon>Bacteria</taxon>
        <taxon>Pseudomonadati</taxon>
        <taxon>Bacteroidota</taxon>
        <taxon>Flavobacteriia</taxon>
        <taxon>Flavobacteriales</taxon>
        <taxon>Flavobacteriaceae</taxon>
        <taxon>Maribacter</taxon>
    </lineage>
</organism>